<protein>
    <recommendedName>
        <fullName evidence="4">DUF3352 domain-containing protein</fullName>
    </recommendedName>
</protein>
<organism evidence="2 3">
    <name type="scientific">Limnoraphis robusta CS-951</name>
    <dbReference type="NCBI Taxonomy" id="1637645"/>
    <lineage>
        <taxon>Bacteria</taxon>
        <taxon>Bacillati</taxon>
        <taxon>Cyanobacteriota</taxon>
        <taxon>Cyanophyceae</taxon>
        <taxon>Oscillatoriophycideae</taxon>
        <taxon>Oscillatoriales</taxon>
        <taxon>Sirenicapillariaceae</taxon>
        <taxon>Limnoraphis</taxon>
    </lineage>
</organism>
<dbReference type="AlphaFoldDB" id="A0A0F5YJY3"/>
<dbReference type="Proteomes" id="UP000033607">
    <property type="component" value="Unassembled WGS sequence"/>
</dbReference>
<reference evidence="2 3" key="1">
    <citation type="submission" date="2015-06" db="EMBL/GenBank/DDBJ databases">
        <title>Draft genome assembly of filamentous brackish cyanobacterium Limnoraphis robusta strain CS-951.</title>
        <authorList>
            <person name="Willis A."/>
            <person name="Parks M."/>
            <person name="Burford M.A."/>
        </authorList>
    </citation>
    <scope>NUCLEOTIDE SEQUENCE [LARGE SCALE GENOMIC DNA]</scope>
    <source>
        <strain evidence="2 3">CS-951</strain>
    </source>
</reference>
<name>A0A0F5YJY3_9CYAN</name>
<dbReference type="RefSeq" id="WP_046277326.1">
    <property type="nucleotide sequence ID" value="NZ_LATL02000148.1"/>
</dbReference>
<evidence type="ECO:0000256" key="1">
    <source>
        <dbReference type="SAM" id="Phobius"/>
    </source>
</evidence>
<keyword evidence="1" id="KW-1133">Transmembrane helix</keyword>
<evidence type="ECO:0000313" key="3">
    <source>
        <dbReference type="Proteomes" id="UP000033607"/>
    </source>
</evidence>
<gene>
    <name evidence="2" type="ORF">WN50_04565</name>
</gene>
<evidence type="ECO:0000313" key="2">
    <source>
        <dbReference type="EMBL" id="KKD39224.1"/>
    </source>
</evidence>
<keyword evidence="1" id="KW-0472">Membrane</keyword>
<dbReference type="InterPro" id="IPR021787">
    <property type="entry name" value="DUF3352"/>
</dbReference>
<comment type="caution">
    <text evidence="2">The sequence shown here is derived from an EMBL/GenBank/DDBJ whole genome shotgun (WGS) entry which is preliminary data.</text>
</comment>
<keyword evidence="1" id="KW-0812">Transmembrane</keyword>
<accession>A0A0F5YJY3</accession>
<dbReference type="PATRIC" id="fig|1637645.4.peg.3002"/>
<feature type="transmembrane region" description="Helical" evidence="1">
    <location>
        <begin position="6"/>
        <end position="27"/>
    </location>
</feature>
<dbReference type="EMBL" id="LATL02000148">
    <property type="protein sequence ID" value="KKD39224.1"/>
    <property type="molecule type" value="Genomic_DNA"/>
</dbReference>
<dbReference type="Pfam" id="PF11832">
    <property type="entry name" value="DUF3352"/>
    <property type="match status" value="1"/>
</dbReference>
<evidence type="ECO:0008006" key="4">
    <source>
        <dbReference type="Google" id="ProtNLM"/>
    </source>
</evidence>
<proteinExistence type="predicted"/>
<sequence length="547" mass="59928">MPLKKLNLLAGAAAIVSIGALTSLLYLKSMGVRAYSLAESAKLVPDEAMMATFISPTPEAIAHLKQFGTPETRTWITQSLTTFKQQSLAGTSLNFERDLQPWMGGVMVALLPAQEGQEIEDFNLLMVVGIKNPIKAWHFSRKFNATTNIKRQQREYRGVEIIEYTEPGGKRYNVALLNSHLVVAADPTAIERAIETTKGEPALASLTGTEQTFLNSVDVPYPIATLYIAEYSTLIEQITRDFSSSSPLSMQVLSQLKPIESVVLGIGVDQDGIRLKATTQLNDRALQPSDQPQLDSLVTRFPADTIGLIQTQGIQQVWSEIVTLAEENRDLNRWVIQIRRGLNAINLDADQDVFGWMDGEFALGLIASEEGVLAALGLGGVLLLETSDRPAAEKMLTQLDTVVARSNPPVNVEQRAIGEIQVTEWKDPRQGTLFGHGWLRSNLVFIAFGGPVVEAIASEPQKPLPTNPRFQTVTQSLPQPNHSYVYLDIEKLVTWATGYLIAAPAIAVQPNAIAVLNSVQGLGISATRLDQETARVEMILTLKPKRN</sequence>
<dbReference type="OrthoDB" id="451203at2"/>